<gene>
    <name evidence="2" type="primary">LOC113705807</name>
</gene>
<evidence type="ECO:0000313" key="1">
    <source>
        <dbReference type="Proteomes" id="UP001652660"/>
    </source>
</evidence>
<dbReference type="Proteomes" id="UP001652660">
    <property type="component" value="Chromosome 8c"/>
</dbReference>
<dbReference type="RefSeq" id="XP_027083517.1">
    <property type="nucleotide sequence ID" value="XM_027227716.2"/>
</dbReference>
<dbReference type="PANTHER" id="PTHR33710:SF71">
    <property type="entry name" value="ENDONUCLEASE_EXONUCLEASE_PHOSPHATASE DOMAIN-CONTAINING PROTEIN"/>
    <property type="match status" value="1"/>
</dbReference>
<dbReference type="PANTHER" id="PTHR33710">
    <property type="entry name" value="BNAC02G09200D PROTEIN"/>
    <property type="match status" value="1"/>
</dbReference>
<accession>A0A6P6U0D6</accession>
<dbReference type="GeneID" id="113705807"/>
<proteinExistence type="predicted"/>
<protein>
    <submittedName>
        <fullName evidence="2">Uncharacterized protein</fullName>
    </submittedName>
</protein>
<dbReference type="OrthoDB" id="1748181at2759"/>
<dbReference type="AlphaFoldDB" id="A0A6P6U0D6"/>
<sequence>MGTIWFFFQENFSGSIIGESSQHVSVRLSHDHIPGSRVIVSFVHAWCTAVERNELWADLLRDNPGPRLGSSAAILIYGRARIWKRLDLVLVNEGCYDAGISLSISHLAREPSDHAPLLISVSTRVDNKLRPFRFLNVWADRTDFLGLVSESWDQPCFGSPIHTLCQKLKRLRGVIRLWNKEVVGDIFQAVKRKEEEVRLAEIHVESDESKKARANLHRAQAQLRSTLQVEELFWKQKARVKWLDEGDRNTKFFHSVIKQRRVQSIIHKIKNDRGEWVTSEKAIGEEKVRFFEQLFTDQHSASTSDLLLIIPKLLTDEDNDALE</sequence>
<evidence type="ECO:0000313" key="2">
    <source>
        <dbReference type="RefSeq" id="XP_027083517.1"/>
    </source>
</evidence>
<name>A0A6P6U0D6_COFAR</name>
<organism evidence="1 2">
    <name type="scientific">Coffea arabica</name>
    <name type="common">Arabian coffee</name>
    <dbReference type="NCBI Taxonomy" id="13443"/>
    <lineage>
        <taxon>Eukaryota</taxon>
        <taxon>Viridiplantae</taxon>
        <taxon>Streptophyta</taxon>
        <taxon>Embryophyta</taxon>
        <taxon>Tracheophyta</taxon>
        <taxon>Spermatophyta</taxon>
        <taxon>Magnoliopsida</taxon>
        <taxon>eudicotyledons</taxon>
        <taxon>Gunneridae</taxon>
        <taxon>Pentapetalae</taxon>
        <taxon>asterids</taxon>
        <taxon>lamiids</taxon>
        <taxon>Gentianales</taxon>
        <taxon>Rubiaceae</taxon>
        <taxon>Ixoroideae</taxon>
        <taxon>Gardenieae complex</taxon>
        <taxon>Bertiereae - Coffeeae clade</taxon>
        <taxon>Coffeeae</taxon>
        <taxon>Coffea</taxon>
    </lineage>
</organism>
<reference evidence="1" key="1">
    <citation type="journal article" date="2025" name="Foods">
        <title>Unveiling the Microbial Signatures of Arabica Coffee Cherries: Insights into Ripeness Specific Diversity, Functional Traits, and Implications for Quality and Safety.</title>
        <authorList>
            <consortium name="RefSeq"/>
            <person name="Tenea G.N."/>
            <person name="Cifuentes V."/>
            <person name="Reyes P."/>
            <person name="Cevallos-Vallejos M."/>
        </authorList>
    </citation>
    <scope>NUCLEOTIDE SEQUENCE [LARGE SCALE GENOMIC DNA]</scope>
</reference>
<keyword evidence="1" id="KW-1185">Reference proteome</keyword>
<reference evidence="2" key="2">
    <citation type="submission" date="2025-08" db="UniProtKB">
        <authorList>
            <consortium name="RefSeq"/>
        </authorList>
    </citation>
    <scope>IDENTIFICATION</scope>
    <source>
        <tissue evidence="2">Leaves</tissue>
    </source>
</reference>